<evidence type="ECO:0000313" key="1">
    <source>
        <dbReference type="EMBL" id="ARI78472.1"/>
    </source>
</evidence>
<dbReference type="KEGG" id="hmn:HM131_17230"/>
<sequence length="95" mass="10531">MKVYAWIFLMTVLLAGCGQKPDFEGAIIEVKENSIVVGEDTVDPEASYPTYEVIINENTEINEPIDTLTNEKVQVWVSGEGIEVDGKVAEKIKID</sequence>
<dbReference type="Proteomes" id="UP000192527">
    <property type="component" value="Chromosome"/>
</dbReference>
<organism evidence="1 2">
    <name type="scientific">Halobacillus mangrovi</name>
    <dbReference type="NCBI Taxonomy" id="402384"/>
    <lineage>
        <taxon>Bacteria</taxon>
        <taxon>Bacillati</taxon>
        <taxon>Bacillota</taxon>
        <taxon>Bacilli</taxon>
        <taxon>Bacillales</taxon>
        <taxon>Bacillaceae</taxon>
        <taxon>Halobacillus</taxon>
    </lineage>
</organism>
<dbReference type="RefSeq" id="WP_085030931.1">
    <property type="nucleotide sequence ID" value="NZ_CP020772.1"/>
</dbReference>
<evidence type="ECO:0000313" key="2">
    <source>
        <dbReference type="Proteomes" id="UP000192527"/>
    </source>
</evidence>
<name>A0A1W5ZYW2_9BACI</name>
<protein>
    <recommendedName>
        <fullName evidence="3">DUF3221 domain-containing protein</fullName>
    </recommendedName>
</protein>
<evidence type="ECO:0008006" key="3">
    <source>
        <dbReference type="Google" id="ProtNLM"/>
    </source>
</evidence>
<dbReference type="AlphaFoldDB" id="A0A1W5ZYW2"/>
<dbReference type="PROSITE" id="PS51257">
    <property type="entry name" value="PROKAR_LIPOPROTEIN"/>
    <property type="match status" value="1"/>
</dbReference>
<dbReference type="EMBL" id="CP020772">
    <property type="protein sequence ID" value="ARI78472.1"/>
    <property type="molecule type" value="Genomic_DNA"/>
</dbReference>
<gene>
    <name evidence="1" type="ORF">HM131_17230</name>
</gene>
<dbReference type="STRING" id="402384.HM131_17230"/>
<reference evidence="1 2" key="1">
    <citation type="submission" date="2017-04" db="EMBL/GenBank/DDBJ databases">
        <title>The whole genome sequencing and assembly of Halobacillus mangrovi strain.</title>
        <authorList>
            <person name="Lee S.-J."/>
            <person name="Park M.-K."/>
            <person name="Kim J.-Y."/>
            <person name="Lee Y.-J."/>
            <person name="Yi H."/>
            <person name="Bahn Y.-S."/>
            <person name="Kim J.F."/>
            <person name="Lee D.-W."/>
        </authorList>
    </citation>
    <scope>NUCLEOTIDE SEQUENCE [LARGE SCALE GENOMIC DNA]</scope>
    <source>
        <strain evidence="1 2">KTB 131</strain>
    </source>
</reference>
<accession>A0A1W5ZYW2</accession>
<keyword evidence="2" id="KW-1185">Reference proteome</keyword>
<proteinExistence type="predicted"/>
<dbReference type="OrthoDB" id="2972954at2"/>